<feature type="region of interest" description="Disordered" evidence="1">
    <location>
        <begin position="28"/>
        <end position="55"/>
    </location>
</feature>
<comment type="caution">
    <text evidence="2">The sequence shown here is derived from an EMBL/GenBank/DDBJ whole genome shotgun (WGS) entry which is preliminary data.</text>
</comment>
<dbReference type="AlphaFoldDB" id="A0A644UA98"/>
<evidence type="ECO:0000313" key="2">
    <source>
        <dbReference type="EMBL" id="MPL75891.1"/>
    </source>
</evidence>
<feature type="compositionally biased region" description="Basic and acidic residues" evidence="1">
    <location>
        <begin position="202"/>
        <end position="214"/>
    </location>
</feature>
<proteinExistence type="predicted"/>
<gene>
    <name evidence="2" type="ORF">SDC9_21729</name>
</gene>
<feature type="compositionally biased region" description="Acidic residues" evidence="1">
    <location>
        <begin position="215"/>
        <end position="226"/>
    </location>
</feature>
<feature type="compositionally biased region" description="Basic and acidic residues" evidence="1">
    <location>
        <begin position="28"/>
        <end position="39"/>
    </location>
</feature>
<feature type="compositionally biased region" description="Acidic residues" evidence="1">
    <location>
        <begin position="190"/>
        <end position="201"/>
    </location>
</feature>
<accession>A0A644UA98</accession>
<evidence type="ECO:0000256" key="1">
    <source>
        <dbReference type="SAM" id="MobiDB-lite"/>
    </source>
</evidence>
<organism evidence="2">
    <name type="scientific">bioreactor metagenome</name>
    <dbReference type="NCBI Taxonomy" id="1076179"/>
    <lineage>
        <taxon>unclassified sequences</taxon>
        <taxon>metagenomes</taxon>
        <taxon>ecological metagenomes</taxon>
    </lineage>
</organism>
<name>A0A644UA98_9ZZZZ</name>
<dbReference type="EMBL" id="VSSQ01000092">
    <property type="protein sequence ID" value="MPL75891.1"/>
    <property type="molecule type" value="Genomic_DNA"/>
</dbReference>
<protein>
    <submittedName>
        <fullName evidence="2">Uncharacterized protein</fullName>
    </submittedName>
</protein>
<feature type="region of interest" description="Disordered" evidence="1">
    <location>
        <begin position="188"/>
        <end position="248"/>
    </location>
</feature>
<reference evidence="2" key="1">
    <citation type="submission" date="2019-08" db="EMBL/GenBank/DDBJ databases">
        <authorList>
            <person name="Kucharzyk K."/>
            <person name="Murdoch R.W."/>
            <person name="Higgins S."/>
            <person name="Loffler F."/>
        </authorList>
    </citation>
    <scope>NUCLEOTIDE SEQUENCE</scope>
</reference>
<feature type="compositionally biased region" description="Basic and acidic residues" evidence="1">
    <location>
        <begin position="227"/>
        <end position="248"/>
    </location>
</feature>
<sequence>MYNDKLDIKSPYIKKDVENLEDVRRRIAKRASSDSEETRNTLSLSNKSREESDNLLDSKIQKVSKRIVGEEIRKFAEIASTEISGEFEKLQKSLDKKIEDLEENLNNNLLLQNENLSVSEENIQEKINLKLSELNSVLEQMESRIKDLEVYSISENKIEKEESEKREIHSEITEKDYTLNLSKNIKEEKEEVEIEEEEAEEKEEKKNERERELKEENEDENEEYDEDKEKAKLEENKEKYSDKCEKEEPEYDKKEKYVKEKIKKIVDKFERNGFLFKKNIFLSSLENLNAKDFLKDKKELEGVDEKDREKMLDILKDLVDDFDTEPKKDETIKHFLKRIYRKEYEKKN</sequence>